<name>A0A1I4E6E6_9HYPH</name>
<accession>A0A1I4E6E6</accession>
<proteinExistence type="predicted"/>
<dbReference type="Proteomes" id="UP000198804">
    <property type="component" value="Unassembled WGS sequence"/>
</dbReference>
<evidence type="ECO:0000256" key="1">
    <source>
        <dbReference type="SAM" id="MobiDB-lite"/>
    </source>
</evidence>
<evidence type="ECO:0000313" key="3">
    <source>
        <dbReference type="Proteomes" id="UP000198804"/>
    </source>
</evidence>
<dbReference type="AlphaFoldDB" id="A0A1I4E6E6"/>
<dbReference type="EMBL" id="FOSV01000007">
    <property type="protein sequence ID" value="SFL00167.1"/>
    <property type="molecule type" value="Genomic_DNA"/>
</dbReference>
<protein>
    <submittedName>
        <fullName evidence="2">Uncharacterized protein</fullName>
    </submittedName>
</protein>
<evidence type="ECO:0000313" key="2">
    <source>
        <dbReference type="EMBL" id="SFL00167.1"/>
    </source>
</evidence>
<keyword evidence="3" id="KW-1185">Reference proteome</keyword>
<feature type="region of interest" description="Disordered" evidence="1">
    <location>
        <begin position="257"/>
        <end position="296"/>
    </location>
</feature>
<organism evidence="2 3">
    <name type="scientific">Methylorubrum salsuginis</name>
    <dbReference type="NCBI Taxonomy" id="414703"/>
    <lineage>
        <taxon>Bacteria</taxon>
        <taxon>Pseudomonadati</taxon>
        <taxon>Pseudomonadota</taxon>
        <taxon>Alphaproteobacteria</taxon>
        <taxon>Hyphomicrobiales</taxon>
        <taxon>Methylobacteriaceae</taxon>
        <taxon>Methylorubrum</taxon>
    </lineage>
</organism>
<gene>
    <name evidence="2" type="ORF">SAMN04488125_10762</name>
</gene>
<sequence>MTTKATIETRTAERETEARGLRALARALLRALRKLWRMLFGGTGGDLARDFTAAKGLAGRAAIAGAHGVEGVGKTLDFSYRAAHGVAKGVGGLLGALVPRPPVGPADVAAAAAAQDNREARANDNIRGSVHAAVSSAAPATSARARLAPPPLSPVETVAVVREAAALMSRKDPGAAEVIGRLPHQAGNWMLLLEDGELSRLAALPSGDLWRHVSGVQTAPGLRPIATVSAGAIPTQAELDEIVRRSMRDLKHSTHEIARMAERPGSAPRPRLPTEPLYGEEAERSFAASPRPAVAY</sequence>
<reference evidence="3" key="1">
    <citation type="submission" date="2016-10" db="EMBL/GenBank/DDBJ databases">
        <authorList>
            <person name="Varghese N."/>
            <person name="Submissions S."/>
        </authorList>
    </citation>
    <scope>NUCLEOTIDE SEQUENCE [LARGE SCALE GENOMIC DNA]</scope>
    <source>
        <strain evidence="3">CGMCC 1.6474</strain>
    </source>
</reference>